<accession>A0A7S3V6A0</accession>
<dbReference type="AlphaFoldDB" id="A0A7S3V6A0"/>
<keyword evidence="1" id="KW-0472">Membrane</keyword>
<keyword evidence="1" id="KW-1133">Transmembrane helix</keyword>
<reference evidence="2" key="1">
    <citation type="submission" date="2021-01" db="EMBL/GenBank/DDBJ databases">
        <authorList>
            <person name="Corre E."/>
            <person name="Pelletier E."/>
            <person name="Niang G."/>
            <person name="Scheremetjew M."/>
            <person name="Finn R."/>
            <person name="Kale V."/>
            <person name="Holt S."/>
            <person name="Cochrane G."/>
            <person name="Meng A."/>
            <person name="Brown T."/>
            <person name="Cohen L."/>
        </authorList>
    </citation>
    <scope>NUCLEOTIDE SEQUENCE</scope>
    <source>
        <strain evidence="2">MM31A-1</strain>
    </source>
</reference>
<feature type="transmembrane region" description="Helical" evidence="1">
    <location>
        <begin position="211"/>
        <end position="231"/>
    </location>
</feature>
<proteinExistence type="predicted"/>
<feature type="transmembrane region" description="Helical" evidence="1">
    <location>
        <begin position="6"/>
        <end position="26"/>
    </location>
</feature>
<dbReference type="EMBL" id="HBIO01005566">
    <property type="protein sequence ID" value="CAE0459116.1"/>
    <property type="molecule type" value="Transcribed_RNA"/>
</dbReference>
<feature type="transmembrane region" description="Helical" evidence="1">
    <location>
        <begin position="307"/>
        <end position="330"/>
    </location>
</feature>
<organism evidence="2">
    <name type="scientific">Chaetoceros debilis</name>
    <dbReference type="NCBI Taxonomy" id="122233"/>
    <lineage>
        <taxon>Eukaryota</taxon>
        <taxon>Sar</taxon>
        <taxon>Stramenopiles</taxon>
        <taxon>Ochrophyta</taxon>
        <taxon>Bacillariophyta</taxon>
        <taxon>Coscinodiscophyceae</taxon>
        <taxon>Chaetocerotophycidae</taxon>
        <taxon>Chaetocerotales</taxon>
        <taxon>Chaetocerotaceae</taxon>
        <taxon>Chaetoceros</taxon>
    </lineage>
</organism>
<feature type="transmembrane region" description="Helical" evidence="1">
    <location>
        <begin position="115"/>
        <end position="137"/>
    </location>
</feature>
<keyword evidence="1" id="KW-0812">Transmembrane</keyword>
<evidence type="ECO:0000313" key="2">
    <source>
        <dbReference type="EMBL" id="CAE0459116.1"/>
    </source>
</evidence>
<feature type="transmembrane region" description="Helical" evidence="1">
    <location>
        <begin position="143"/>
        <end position="162"/>
    </location>
</feature>
<name>A0A7S3V6A0_9STRA</name>
<sequence>MVAVAAVLPVLFIVPSAAVLPVLFVVPSASSRGIDVGVHESRRFKRKLVMSSYRYDVSNDGDLLLVPPKGVLVAPSAPSPSLQGNHQRTRTTTHRKIHNFFKAGTLDIPRISHSIVGLSSILVGLHHMFKVLLLSSFSDVECTVRTILCIGCIHTFVGLLGVRRLHFKNEKEAARNAMFWPAPIQSLWLASVSLTEWGQGSGALISMGGSLFTAFTVFNVLLTVWQFSVILRKTGVRESNSSSNTSSNSTKQDSIWFKKSAHNAILVEFSYLFWMQLQMGTALYIATSAPLLHNFSSFMDAFPKMQYLLSNLALNTAFFNNLAVFLATLIRYKLVSKPENHNVAVFSLPLLSSIFIVWKVLSCFFLSYDGAMSSSFFSLIFKK</sequence>
<gene>
    <name evidence="2" type="ORF">CDEB00056_LOCUS3957</name>
</gene>
<evidence type="ECO:0000256" key="1">
    <source>
        <dbReference type="SAM" id="Phobius"/>
    </source>
</evidence>
<feature type="transmembrane region" description="Helical" evidence="1">
    <location>
        <begin position="342"/>
        <end position="368"/>
    </location>
</feature>
<feature type="transmembrane region" description="Helical" evidence="1">
    <location>
        <begin position="265"/>
        <end position="287"/>
    </location>
</feature>
<protein>
    <submittedName>
        <fullName evidence="2">Uncharacterized protein</fullName>
    </submittedName>
</protein>